<feature type="domain" description="Thiolase N-terminal" evidence="1">
    <location>
        <begin position="12"/>
        <end position="187"/>
    </location>
</feature>
<keyword evidence="4" id="KW-1185">Reference proteome</keyword>
<name>A0A9J6P7S8_9PROT</name>
<dbReference type="CDD" id="cd00829">
    <property type="entry name" value="SCP-x_thiolase"/>
    <property type="match status" value="1"/>
</dbReference>
<dbReference type="PIRSF" id="PIRSF000429">
    <property type="entry name" value="Ac-CoA_Ac_transf"/>
    <property type="match status" value="1"/>
</dbReference>
<dbReference type="InterPro" id="IPR020616">
    <property type="entry name" value="Thiolase_N"/>
</dbReference>
<dbReference type="GO" id="GO:0003988">
    <property type="term" value="F:acetyl-CoA C-acyltransferase activity"/>
    <property type="evidence" value="ECO:0007669"/>
    <property type="project" value="UniProtKB-ARBA"/>
</dbReference>
<dbReference type="InterPro" id="IPR055140">
    <property type="entry name" value="Thiolase_C_2"/>
</dbReference>
<dbReference type="InterPro" id="IPR016039">
    <property type="entry name" value="Thiolase-like"/>
</dbReference>
<evidence type="ECO:0000313" key="3">
    <source>
        <dbReference type="EMBL" id="MCP1335100.1"/>
    </source>
</evidence>
<dbReference type="PANTHER" id="PTHR42870:SF1">
    <property type="entry name" value="NON-SPECIFIC LIPID-TRANSFER PROTEIN-LIKE 2"/>
    <property type="match status" value="1"/>
</dbReference>
<dbReference type="PANTHER" id="PTHR42870">
    <property type="entry name" value="ACETYL-COA C-ACETYLTRANSFERASE"/>
    <property type="match status" value="1"/>
</dbReference>
<comment type="caution">
    <text evidence="3">The sequence shown here is derived from an EMBL/GenBank/DDBJ whole genome shotgun (WGS) entry which is preliminary data.</text>
</comment>
<proteinExistence type="predicted"/>
<dbReference type="SUPFAM" id="SSF53901">
    <property type="entry name" value="Thiolase-like"/>
    <property type="match status" value="2"/>
</dbReference>
<reference evidence="3" key="1">
    <citation type="submission" date="2022-06" db="EMBL/GenBank/DDBJ databases">
        <title>Isolation and Genomics of Futiania mangrovii gen. nov., sp. nov., a Rare and Metabolically-versatile member in the Class Alphaproteobacteria.</title>
        <authorList>
            <person name="Liu L."/>
            <person name="Huang W.-C."/>
            <person name="Pan J."/>
            <person name="Li J."/>
            <person name="Huang Y."/>
            <person name="Du H."/>
            <person name="Liu Y."/>
            <person name="Li M."/>
        </authorList>
    </citation>
    <scope>NUCLEOTIDE SEQUENCE</scope>
    <source>
        <strain evidence="3">FT118</strain>
    </source>
</reference>
<dbReference type="Pfam" id="PF00108">
    <property type="entry name" value="Thiolase_N"/>
    <property type="match status" value="1"/>
</dbReference>
<feature type="domain" description="Thiolase C-terminal" evidence="2">
    <location>
        <begin position="235"/>
        <end position="379"/>
    </location>
</feature>
<evidence type="ECO:0000313" key="4">
    <source>
        <dbReference type="Proteomes" id="UP001055804"/>
    </source>
</evidence>
<evidence type="ECO:0000259" key="1">
    <source>
        <dbReference type="Pfam" id="PF00108"/>
    </source>
</evidence>
<dbReference type="InterPro" id="IPR002155">
    <property type="entry name" value="Thiolase"/>
</dbReference>
<gene>
    <name evidence="3" type="ORF">NJQ99_01610</name>
</gene>
<dbReference type="AlphaFoldDB" id="A0A9J6P7S8"/>
<dbReference type="Pfam" id="PF22691">
    <property type="entry name" value="Thiolase_C_1"/>
    <property type="match status" value="1"/>
</dbReference>
<dbReference type="Gene3D" id="3.40.47.10">
    <property type="match status" value="1"/>
</dbReference>
<dbReference type="EMBL" id="JAMZFT010000001">
    <property type="protein sequence ID" value="MCP1335100.1"/>
    <property type="molecule type" value="Genomic_DNA"/>
</dbReference>
<protein>
    <submittedName>
        <fullName evidence="3">Thiolase family protein</fullName>
    </submittedName>
</protein>
<dbReference type="Proteomes" id="UP001055804">
    <property type="component" value="Unassembled WGS sequence"/>
</dbReference>
<sequence length="381" mass="39121">MTTAWIAGVGDTSFGRHEGVDTLDLMSAATRAALDDAGMTRADVDGVLTGYSTAMPHLMLASLFAEHFGLDPSYCHSMQMGGGTGCGLVMLAKLLVESGQCDTVLVAAGENRLTSTGGRDSVIQTLAQVGHATQEVPFGATIPGYYGLLASAYMAAYGITEEDLAELAVLMRTHAALHPGSHLTDPITVADVMASRPIATPLKLLDCCPISDGGVAVIVTADKTRSKGVRLAGAGQAHQHQHISAAPSLSQFGGGPAAARAFAQAGLTPKDVEVAGVYDSFTITAAILLEEIGLAERGEAAARARAGDFGPKGVLPLNTHGGLLSFGHSGVAGGMAHFVEVVRQMLGKADARQMPARPEIGFVHGDGGILSSHVSLLLTQS</sequence>
<accession>A0A9J6P7S8</accession>
<evidence type="ECO:0000259" key="2">
    <source>
        <dbReference type="Pfam" id="PF22691"/>
    </source>
</evidence>
<organism evidence="3 4">
    <name type="scientific">Futiania mangrovi</name>
    <dbReference type="NCBI Taxonomy" id="2959716"/>
    <lineage>
        <taxon>Bacteria</taxon>
        <taxon>Pseudomonadati</taxon>
        <taxon>Pseudomonadota</taxon>
        <taxon>Alphaproteobacteria</taxon>
        <taxon>Futianiales</taxon>
        <taxon>Futianiaceae</taxon>
        <taxon>Futiania</taxon>
    </lineage>
</organism>
<dbReference type="RefSeq" id="WP_269331055.1">
    <property type="nucleotide sequence ID" value="NZ_JAMZFT010000001.1"/>
</dbReference>